<gene>
    <name evidence="1" type="ORF">CCACVL1_03786</name>
</gene>
<keyword evidence="2" id="KW-1185">Reference proteome</keyword>
<organism evidence="1 2">
    <name type="scientific">Corchorus capsularis</name>
    <name type="common">Jute</name>
    <dbReference type="NCBI Taxonomy" id="210143"/>
    <lineage>
        <taxon>Eukaryota</taxon>
        <taxon>Viridiplantae</taxon>
        <taxon>Streptophyta</taxon>
        <taxon>Embryophyta</taxon>
        <taxon>Tracheophyta</taxon>
        <taxon>Spermatophyta</taxon>
        <taxon>Magnoliopsida</taxon>
        <taxon>eudicotyledons</taxon>
        <taxon>Gunneridae</taxon>
        <taxon>Pentapetalae</taxon>
        <taxon>rosids</taxon>
        <taxon>malvids</taxon>
        <taxon>Malvales</taxon>
        <taxon>Malvaceae</taxon>
        <taxon>Grewioideae</taxon>
        <taxon>Apeibeae</taxon>
        <taxon>Corchorus</taxon>
    </lineage>
</organism>
<dbReference type="Gramene" id="OMO99482">
    <property type="protein sequence ID" value="OMO99482"/>
    <property type="gene ID" value="CCACVL1_03786"/>
</dbReference>
<evidence type="ECO:0000313" key="2">
    <source>
        <dbReference type="Proteomes" id="UP000188268"/>
    </source>
</evidence>
<proteinExistence type="predicted"/>
<comment type="caution">
    <text evidence="1">The sequence shown here is derived from an EMBL/GenBank/DDBJ whole genome shotgun (WGS) entry which is preliminary data.</text>
</comment>
<accession>A0A1R3JX94</accession>
<dbReference type="EMBL" id="AWWV01006864">
    <property type="protein sequence ID" value="OMO99482.1"/>
    <property type="molecule type" value="Genomic_DNA"/>
</dbReference>
<reference evidence="1 2" key="1">
    <citation type="submission" date="2013-09" db="EMBL/GenBank/DDBJ databases">
        <title>Corchorus capsularis genome sequencing.</title>
        <authorList>
            <person name="Alam M."/>
            <person name="Haque M.S."/>
            <person name="Islam M.S."/>
            <person name="Emdad E.M."/>
            <person name="Islam M.M."/>
            <person name="Ahmed B."/>
            <person name="Halim A."/>
            <person name="Hossen Q.M.M."/>
            <person name="Hossain M.Z."/>
            <person name="Ahmed R."/>
            <person name="Khan M.M."/>
            <person name="Islam R."/>
            <person name="Rashid M.M."/>
            <person name="Khan S.A."/>
            <person name="Rahman M.S."/>
            <person name="Alam M."/>
        </authorList>
    </citation>
    <scope>NUCLEOTIDE SEQUENCE [LARGE SCALE GENOMIC DNA]</scope>
    <source>
        <strain evidence="2">cv. CVL-1</strain>
        <tissue evidence="1">Whole seedling</tissue>
    </source>
</reference>
<protein>
    <submittedName>
        <fullName evidence="1">Uncharacterized protein</fullName>
    </submittedName>
</protein>
<sequence length="21" mass="2233">MEFGDLALPEATLGAKHESIC</sequence>
<dbReference type="AlphaFoldDB" id="A0A1R3JX94"/>
<evidence type="ECO:0000313" key="1">
    <source>
        <dbReference type="EMBL" id="OMO99482.1"/>
    </source>
</evidence>
<dbReference type="Proteomes" id="UP000188268">
    <property type="component" value="Unassembled WGS sequence"/>
</dbReference>
<name>A0A1R3JX94_COCAP</name>